<dbReference type="InterPro" id="IPR025289">
    <property type="entry name" value="DUF4081"/>
</dbReference>
<sequence length="293" mass="32021">MKFFSGTGSRLVPPHAVPSGALDQLMATHQVTSAFVAENVGNFRAAPTPQTAPVVGVTRRGLGLPGRRSQPMELTGACWVGSNVVPVALDDDGVKLVADHLLTARSPRASFFGPQREVLGLWESVKHRWSDPFAVREDQPFLVASEQSLSQPHPEVRLARRSDFAKVLPASAAMFTEEVGYAPDTSKESSYVLRVAHLVTKARTYVVMRENKVVFKADIGAAAGQICQIQGVWVAPEYRGQGLAASFMTSVVEDVRHRWPTVSLYVNSYNLPALKTYHRAGFRQVSSFATVLF</sequence>
<dbReference type="Proteomes" id="UP000521379">
    <property type="component" value="Unassembled WGS sequence"/>
</dbReference>
<comment type="caution">
    <text evidence="4">The sequence shown here is derived from an EMBL/GenBank/DDBJ whole genome shotgun (WGS) entry which is preliminary data.</text>
</comment>
<keyword evidence="2" id="KW-0012">Acyltransferase</keyword>
<gene>
    <name evidence="4" type="ORF">GTW58_07290</name>
</gene>
<feature type="domain" description="N-acetyltransferase" evidence="3">
    <location>
        <begin position="154"/>
        <end position="293"/>
    </location>
</feature>
<accession>A0A846TMS2</accession>
<reference evidence="4 5" key="1">
    <citation type="submission" date="2020-02" db="EMBL/GenBank/DDBJ databases">
        <authorList>
            <person name="Sun Q."/>
        </authorList>
    </citation>
    <scope>NUCLEOTIDE SEQUENCE [LARGE SCALE GENOMIC DNA]</scope>
    <source>
        <strain evidence="4 5">YIM 13062</strain>
    </source>
</reference>
<dbReference type="Gene3D" id="3.40.630.30">
    <property type="match status" value="1"/>
</dbReference>
<evidence type="ECO:0000256" key="2">
    <source>
        <dbReference type="ARBA" id="ARBA00023315"/>
    </source>
</evidence>
<proteinExistence type="predicted"/>
<evidence type="ECO:0000313" key="4">
    <source>
        <dbReference type="EMBL" id="NKE09743.1"/>
    </source>
</evidence>
<dbReference type="RefSeq" id="WP_119933633.1">
    <property type="nucleotide sequence ID" value="NZ_JAAVUN010000011.1"/>
</dbReference>
<keyword evidence="1 4" id="KW-0808">Transferase</keyword>
<dbReference type="PANTHER" id="PTHR43877:SF2">
    <property type="entry name" value="AMINOALKYLPHOSPHONATE N-ACETYLTRANSFERASE-RELATED"/>
    <property type="match status" value="1"/>
</dbReference>
<protein>
    <submittedName>
        <fullName evidence="4">GNAT family N-acetyltransferase</fullName>
    </submittedName>
</protein>
<evidence type="ECO:0000256" key="1">
    <source>
        <dbReference type="ARBA" id="ARBA00022679"/>
    </source>
</evidence>
<keyword evidence="5" id="KW-1185">Reference proteome</keyword>
<dbReference type="PROSITE" id="PS51186">
    <property type="entry name" value="GNAT"/>
    <property type="match status" value="1"/>
</dbReference>
<dbReference type="CDD" id="cd04301">
    <property type="entry name" value="NAT_SF"/>
    <property type="match status" value="1"/>
</dbReference>
<dbReference type="GO" id="GO:0016747">
    <property type="term" value="F:acyltransferase activity, transferring groups other than amino-acyl groups"/>
    <property type="evidence" value="ECO:0007669"/>
    <property type="project" value="InterPro"/>
</dbReference>
<organism evidence="4 5">
    <name type="scientific">Kocuria subflava</name>
    <dbReference type="NCBI Taxonomy" id="1736139"/>
    <lineage>
        <taxon>Bacteria</taxon>
        <taxon>Bacillati</taxon>
        <taxon>Actinomycetota</taxon>
        <taxon>Actinomycetes</taxon>
        <taxon>Micrococcales</taxon>
        <taxon>Micrococcaceae</taxon>
        <taxon>Kocuria</taxon>
    </lineage>
</organism>
<dbReference type="AlphaFoldDB" id="A0A846TMS2"/>
<evidence type="ECO:0000313" key="5">
    <source>
        <dbReference type="Proteomes" id="UP000521379"/>
    </source>
</evidence>
<dbReference type="EMBL" id="JAAVUN010000011">
    <property type="protein sequence ID" value="NKE09743.1"/>
    <property type="molecule type" value="Genomic_DNA"/>
</dbReference>
<dbReference type="Pfam" id="PF00583">
    <property type="entry name" value="Acetyltransf_1"/>
    <property type="match status" value="1"/>
</dbReference>
<dbReference type="PANTHER" id="PTHR43877">
    <property type="entry name" value="AMINOALKYLPHOSPHONATE N-ACETYLTRANSFERASE-RELATED-RELATED"/>
    <property type="match status" value="1"/>
</dbReference>
<evidence type="ECO:0000259" key="3">
    <source>
        <dbReference type="PROSITE" id="PS51186"/>
    </source>
</evidence>
<dbReference type="SUPFAM" id="SSF55729">
    <property type="entry name" value="Acyl-CoA N-acyltransferases (Nat)"/>
    <property type="match status" value="1"/>
</dbReference>
<dbReference type="InterPro" id="IPR000182">
    <property type="entry name" value="GNAT_dom"/>
</dbReference>
<dbReference type="Pfam" id="PF13312">
    <property type="entry name" value="DUF4081"/>
    <property type="match status" value="1"/>
</dbReference>
<dbReference type="InterPro" id="IPR016181">
    <property type="entry name" value="Acyl_CoA_acyltransferase"/>
</dbReference>
<name>A0A846TMS2_9MICC</name>
<dbReference type="InterPro" id="IPR050832">
    <property type="entry name" value="Bact_Acetyltransf"/>
</dbReference>